<dbReference type="AlphaFoldDB" id="A0A3L6DDQ0"/>
<dbReference type="SUPFAM" id="SSF53474">
    <property type="entry name" value="alpha/beta-Hydrolases"/>
    <property type="match status" value="1"/>
</dbReference>
<evidence type="ECO:0000313" key="3">
    <source>
        <dbReference type="Proteomes" id="UP000251960"/>
    </source>
</evidence>
<proteinExistence type="predicted"/>
<feature type="domain" description="Serine aminopeptidase S33" evidence="1">
    <location>
        <begin position="36"/>
        <end position="82"/>
    </location>
</feature>
<protein>
    <recommendedName>
        <fullName evidence="1">Serine aminopeptidase S33 domain-containing protein</fullName>
    </recommendedName>
</protein>
<dbReference type="InterPro" id="IPR022742">
    <property type="entry name" value="Hydrolase_4"/>
</dbReference>
<comment type="caution">
    <text evidence="2">The sequence shown here is derived from an EMBL/GenBank/DDBJ whole genome shotgun (WGS) entry which is preliminary data.</text>
</comment>
<reference evidence="2 3" key="1">
    <citation type="journal article" date="2018" name="Nat. Genet.">
        <title>Extensive intraspecific gene order and gene structural variations between Mo17 and other maize genomes.</title>
        <authorList>
            <person name="Sun S."/>
            <person name="Zhou Y."/>
            <person name="Chen J."/>
            <person name="Shi J."/>
            <person name="Zhao H."/>
            <person name="Zhao H."/>
            <person name="Song W."/>
            <person name="Zhang M."/>
            <person name="Cui Y."/>
            <person name="Dong X."/>
            <person name="Liu H."/>
            <person name="Ma X."/>
            <person name="Jiao Y."/>
            <person name="Wang B."/>
            <person name="Wei X."/>
            <person name="Stein J.C."/>
            <person name="Glaubitz J.C."/>
            <person name="Lu F."/>
            <person name="Yu G."/>
            <person name="Liang C."/>
            <person name="Fengler K."/>
            <person name="Li B."/>
            <person name="Rafalski A."/>
            <person name="Schnable P.S."/>
            <person name="Ware D.H."/>
            <person name="Buckler E.S."/>
            <person name="Lai J."/>
        </authorList>
    </citation>
    <scope>NUCLEOTIDE SEQUENCE [LARGE SCALE GENOMIC DNA]</scope>
    <source>
        <strain evidence="3">cv. Missouri 17</strain>
        <tissue evidence="2">Seedling</tissue>
    </source>
</reference>
<evidence type="ECO:0000259" key="1">
    <source>
        <dbReference type="Pfam" id="PF12146"/>
    </source>
</evidence>
<dbReference type="PANTHER" id="PTHR11614">
    <property type="entry name" value="PHOSPHOLIPASE-RELATED"/>
    <property type="match status" value="1"/>
</dbReference>
<dbReference type="Proteomes" id="UP000251960">
    <property type="component" value="Chromosome 9"/>
</dbReference>
<sequence length="100" mass="11021">MDTLFTESTTRATTNLQARKATCRASATSLETARTISRVSVENRLKKRFLYGFSMGGTVVLQLHRKDPLYWDGAVLLAPMCKGYCILTANSSVEGAQDEV</sequence>
<dbReference type="Pfam" id="PF12146">
    <property type="entry name" value="Hydrolase_4"/>
    <property type="match status" value="1"/>
</dbReference>
<name>A0A3L6DDQ0_MAIZE</name>
<organism evidence="2 3">
    <name type="scientific">Zea mays</name>
    <name type="common">Maize</name>
    <dbReference type="NCBI Taxonomy" id="4577"/>
    <lineage>
        <taxon>Eukaryota</taxon>
        <taxon>Viridiplantae</taxon>
        <taxon>Streptophyta</taxon>
        <taxon>Embryophyta</taxon>
        <taxon>Tracheophyta</taxon>
        <taxon>Spermatophyta</taxon>
        <taxon>Magnoliopsida</taxon>
        <taxon>Liliopsida</taxon>
        <taxon>Poales</taxon>
        <taxon>Poaceae</taxon>
        <taxon>PACMAD clade</taxon>
        <taxon>Panicoideae</taxon>
        <taxon>Andropogonodae</taxon>
        <taxon>Andropogoneae</taxon>
        <taxon>Tripsacinae</taxon>
        <taxon>Zea</taxon>
    </lineage>
</organism>
<dbReference type="Gene3D" id="3.40.50.1820">
    <property type="entry name" value="alpha/beta hydrolase"/>
    <property type="match status" value="1"/>
</dbReference>
<accession>A0A3L6DDQ0</accession>
<evidence type="ECO:0000313" key="2">
    <source>
        <dbReference type="EMBL" id="PWZ06619.1"/>
    </source>
</evidence>
<dbReference type="EMBL" id="NCVQ01000010">
    <property type="protein sequence ID" value="PWZ06619.1"/>
    <property type="molecule type" value="Genomic_DNA"/>
</dbReference>
<dbReference type="InterPro" id="IPR051044">
    <property type="entry name" value="MAG_DAG_Lipase"/>
</dbReference>
<gene>
    <name evidence="2" type="ORF">Zm00014a_007987</name>
</gene>
<dbReference type="InterPro" id="IPR029058">
    <property type="entry name" value="AB_hydrolase_fold"/>
</dbReference>